<protein>
    <recommendedName>
        <fullName evidence="3">Knr4/Smi1-like domain-containing protein</fullName>
    </recommendedName>
</protein>
<comment type="caution">
    <text evidence="1">The sequence shown here is derived from an EMBL/GenBank/DDBJ whole genome shotgun (WGS) entry which is preliminary data.</text>
</comment>
<evidence type="ECO:0000313" key="2">
    <source>
        <dbReference type="Proteomes" id="UP000187172"/>
    </source>
</evidence>
<evidence type="ECO:0008006" key="3">
    <source>
        <dbReference type="Google" id="ProtNLM"/>
    </source>
</evidence>
<keyword evidence="2" id="KW-1185">Reference proteome</keyword>
<dbReference type="AlphaFoldDB" id="A0A1R1F3T8"/>
<organism evidence="1 2">
    <name type="scientific">Paenibacillus rhizosphaerae</name>
    <dbReference type="NCBI Taxonomy" id="297318"/>
    <lineage>
        <taxon>Bacteria</taxon>
        <taxon>Bacillati</taxon>
        <taxon>Bacillota</taxon>
        <taxon>Bacilli</taxon>
        <taxon>Bacillales</taxon>
        <taxon>Paenibacillaceae</taxon>
        <taxon>Paenibacillus</taxon>
    </lineage>
</organism>
<reference evidence="1 2" key="1">
    <citation type="submission" date="2016-11" db="EMBL/GenBank/DDBJ databases">
        <title>Paenibacillus species isolates.</title>
        <authorList>
            <person name="Beno S.M."/>
        </authorList>
    </citation>
    <scope>NUCLEOTIDE SEQUENCE [LARGE SCALE GENOMIC DNA]</scope>
    <source>
        <strain evidence="1 2">FSL R5-0378</strain>
    </source>
</reference>
<sequence length="217" mass="24411">MDVLDQAMASFLKWQDQYNEAYGLFKEQDIRPLAEFCDPGVDDRIPLSPELQHFYTRYEIRSGSDHITSLGMKSAAVEIGDAAVLFFPKPEHLFRQQLGYRWLGTGEPYQASPSWPPEHVVIANYNDDPLIVDTASPASPVYGRIDGSGAFPLADSLADFFSALALLIEAAVTMEGNVTNEETFEIEAAFVEEVRPKLMQLLDEEKAENIMKYLSFY</sequence>
<dbReference type="EMBL" id="MRTP01000001">
    <property type="protein sequence ID" value="OMF58721.1"/>
    <property type="molecule type" value="Genomic_DNA"/>
</dbReference>
<evidence type="ECO:0000313" key="1">
    <source>
        <dbReference type="EMBL" id="OMF58721.1"/>
    </source>
</evidence>
<accession>A0A1R1F3T8</accession>
<name>A0A1R1F3T8_9BACL</name>
<proteinExistence type="predicted"/>
<dbReference type="RefSeq" id="WP_076168730.1">
    <property type="nucleotide sequence ID" value="NZ_MRTP01000001.1"/>
</dbReference>
<gene>
    <name evidence="1" type="ORF">BK138_09520</name>
</gene>
<dbReference type="Proteomes" id="UP000187172">
    <property type="component" value="Unassembled WGS sequence"/>
</dbReference>